<dbReference type="EMBL" id="CAADRA010000549">
    <property type="protein sequence ID" value="VFT80471.1"/>
    <property type="molecule type" value="Genomic_DNA"/>
</dbReference>
<feature type="compositionally biased region" description="Polar residues" evidence="1">
    <location>
        <begin position="136"/>
        <end position="160"/>
    </location>
</feature>
<dbReference type="AlphaFoldDB" id="A0A485K9D3"/>
<reference evidence="3 4" key="1">
    <citation type="submission" date="2019-03" db="EMBL/GenBank/DDBJ databases">
        <authorList>
            <person name="Gaulin E."/>
            <person name="Dumas B."/>
        </authorList>
    </citation>
    <scope>NUCLEOTIDE SEQUENCE [LARGE SCALE GENOMIC DNA]</scope>
    <source>
        <strain evidence="3">CBS 568.67</strain>
    </source>
</reference>
<sequence length="397" mass="43086">MMSAAATTATRADQHGALPGSSMEVPLSPDLSVLSGDNSPSTTSHPLTHPIDPSSPMSTADFAIKNPANTGNLIANQSATPDMGDKNDKNPVIQPGRPTIPPATDTTATTVGKSTDEPTSDQDMAPDRENEDMGSENDSPATQDSRQPSPDGNNQVTAANEPQAFAPATNATENPTQASDSEGKPTENAEKSTTTDQDPSQTDSTPSQDEELKDPAKNSDEIKRNTTENGRISKKNDGKPAKPPQKKAWTEGSRPLKPMHIEYVRNKGTHSISDNEIDDCLALSRAFQANPDNIDEFVKSIVQTPATKSFTIDMDIGKRFRQVKEYELRRSILKENPGTLWESKFQGIYFTKTSPTTIALTFYDEELMRATIGTALRIGNSEFTVPEYSPHAKLYFI</sequence>
<name>A0A485K9D3_9STRA</name>
<evidence type="ECO:0000313" key="4">
    <source>
        <dbReference type="Proteomes" id="UP000332933"/>
    </source>
</evidence>
<accession>A0A485K9D3</accession>
<evidence type="ECO:0000256" key="1">
    <source>
        <dbReference type="SAM" id="MobiDB-lite"/>
    </source>
</evidence>
<gene>
    <name evidence="3" type="primary">Aste57867_3301</name>
    <name evidence="2" type="ORF">As57867_003291</name>
    <name evidence="3" type="ORF">ASTE57867_3301</name>
</gene>
<feature type="compositionally biased region" description="Basic and acidic residues" evidence="1">
    <location>
        <begin position="213"/>
        <end position="226"/>
    </location>
</feature>
<feature type="compositionally biased region" description="Polar residues" evidence="1">
    <location>
        <begin position="35"/>
        <end position="46"/>
    </location>
</feature>
<evidence type="ECO:0000313" key="3">
    <source>
        <dbReference type="EMBL" id="VFT80471.1"/>
    </source>
</evidence>
<feature type="compositionally biased region" description="Basic and acidic residues" evidence="1">
    <location>
        <begin position="181"/>
        <end position="190"/>
    </location>
</feature>
<keyword evidence="4" id="KW-1185">Reference proteome</keyword>
<feature type="compositionally biased region" description="Low complexity" evidence="1">
    <location>
        <begin position="192"/>
        <end position="207"/>
    </location>
</feature>
<dbReference type="EMBL" id="VJMH01000549">
    <property type="protein sequence ID" value="KAF0715594.1"/>
    <property type="molecule type" value="Genomic_DNA"/>
</dbReference>
<feature type="compositionally biased region" description="Low complexity" evidence="1">
    <location>
        <begin position="1"/>
        <end position="11"/>
    </location>
</feature>
<feature type="region of interest" description="Disordered" evidence="1">
    <location>
        <begin position="1"/>
        <end position="255"/>
    </location>
</feature>
<dbReference type="Proteomes" id="UP000332933">
    <property type="component" value="Unassembled WGS sequence"/>
</dbReference>
<dbReference type="OrthoDB" id="87260at2759"/>
<organism evidence="3 4">
    <name type="scientific">Aphanomyces stellatus</name>
    <dbReference type="NCBI Taxonomy" id="120398"/>
    <lineage>
        <taxon>Eukaryota</taxon>
        <taxon>Sar</taxon>
        <taxon>Stramenopiles</taxon>
        <taxon>Oomycota</taxon>
        <taxon>Saprolegniomycetes</taxon>
        <taxon>Saprolegniales</taxon>
        <taxon>Verrucalvaceae</taxon>
        <taxon>Aphanomyces</taxon>
    </lineage>
</organism>
<proteinExistence type="predicted"/>
<protein>
    <submittedName>
        <fullName evidence="3">Aste57867_3301 protein</fullName>
    </submittedName>
</protein>
<reference evidence="2" key="2">
    <citation type="submission" date="2019-06" db="EMBL/GenBank/DDBJ databases">
        <title>Genomics analysis of Aphanomyces spp. identifies a new class of oomycete effector associated with host adaptation.</title>
        <authorList>
            <person name="Gaulin E."/>
        </authorList>
    </citation>
    <scope>NUCLEOTIDE SEQUENCE</scope>
    <source>
        <strain evidence="2">CBS 578.67</strain>
    </source>
</reference>
<feature type="compositionally biased region" description="Polar residues" evidence="1">
    <location>
        <begin position="169"/>
        <end position="180"/>
    </location>
</feature>
<feature type="compositionally biased region" description="Polar residues" evidence="1">
    <location>
        <begin position="67"/>
        <end position="80"/>
    </location>
</feature>
<evidence type="ECO:0000313" key="2">
    <source>
        <dbReference type="EMBL" id="KAF0715594.1"/>
    </source>
</evidence>